<dbReference type="InterPro" id="IPR039512">
    <property type="entry name" value="RCHY1_zinc-ribbon"/>
</dbReference>
<dbReference type="CDD" id="cd16464">
    <property type="entry name" value="RING-H2_Pirh2-like"/>
    <property type="match status" value="1"/>
</dbReference>
<dbReference type="GO" id="GO:0006511">
    <property type="term" value="P:ubiquitin-dependent protein catabolic process"/>
    <property type="evidence" value="ECO:0007669"/>
    <property type="project" value="TreeGrafter"/>
</dbReference>
<dbReference type="GO" id="GO:0005634">
    <property type="term" value="C:nucleus"/>
    <property type="evidence" value="ECO:0007669"/>
    <property type="project" value="TreeGrafter"/>
</dbReference>
<dbReference type="InterPro" id="IPR037274">
    <property type="entry name" value="Znf_CHY_sf"/>
</dbReference>
<dbReference type="EMBL" id="CAIIXF020000001">
    <property type="protein sequence ID" value="CAH1772445.1"/>
    <property type="molecule type" value="Genomic_DNA"/>
</dbReference>
<dbReference type="SUPFAM" id="SSF161219">
    <property type="entry name" value="CHY zinc finger-like"/>
    <property type="match status" value="1"/>
</dbReference>
<dbReference type="Pfam" id="PF14599">
    <property type="entry name" value="zinc_ribbon_6"/>
    <property type="match status" value="1"/>
</dbReference>
<dbReference type="InterPro" id="IPR008913">
    <property type="entry name" value="Znf_CHY"/>
</dbReference>
<evidence type="ECO:0000313" key="3">
    <source>
        <dbReference type="Proteomes" id="UP000749559"/>
    </source>
</evidence>
<dbReference type="GO" id="GO:0016567">
    <property type="term" value="P:protein ubiquitination"/>
    <property type="evidence" value="ECO:0007669"/>
    <property type="project" value="TreeGrafter"/>
</dbReference>
<dbReference type="PROSITE" id="PS50089">
    <property type="entry name" value="ZF_RING_2"/>
    <property type="match status" value="1"/>
</dbReference>
<dbReference type="InterPro" id="IPR037275">
    <property type="entry name" value="Znf_CTCHY_sf"/>
</dbReference>
<dbReference type="InterPro" id="IPR001841">
    <property type="entry name" value="Znf_RING"/>
</dbReference>
<dbReference type="PANTHER" id="PTHR21319">
    <property type="entry name" value="RING FINGER AND CHY ZINC FINGER DOMAIN-CONTAINING PROTEIN 1"/>
    <property type="match status" value="1"/>
</dbReference>
<protein>
    <submittedName>
        <fullName evidence="2">Uncharacterized protein</fullName>
    </submittedName>
</protein>
<proteinExistence type="predicted"/>
<accession>A0A8J1Y9Q8</accession>
<sequence>MAEDFETLGCKHYKRKCAFISPCCGKVYTCRLCHDEKEMHTIERTSVKQIQCLGCRVKQKVKAVCSHCKVTFGKYFCEVCRLYDDDEKGQFHCEGCGICRVGGRDKYFHCSKCDMCMPISSQEQHKCIEKVSRTNCPVCMEDLHTSRDGSTIPPCGHLIHGTCYKQMLSKGHFACPMCGEAMVEMDNIWKRLDEEVANTQMPEEYRDTIINSLCKDCHKTSKTKFHVLGQKCQHCGSYNTCGADDDIEENPNTAGYEETGAGDTASPNDVDERSVAAQTIDTESERTGTSVD</sequence>
<reference evidence="2" key="1">
    <citation type="submission" date="2022-03" db="EMBL/GenBank/DDBJ databases">
        <authorList>
            <person name="Martin C."/>
        </authorList>
    </citation>
    <scope>NUCLEOTIDE SEQUENCE</scope>
</reference>
<dbReference type="OrthoDB" id="411372at2759"/>
<gene>
    <name evidence="2" type="ORF">OFUS_LOCUS209</name>
</gene>
<feature type="region of interest" description="Disordered" evidence="1">
    <location>
        <begin position="247"/>
        <end position="292"/>
    </location>
</feature>
<dbReference type="SUPFAM" id="SSF57850">
    <property type="entry name" value="RING/U-box"/>
    <property type="match status" value="1"/>
</dbReference>
<dbReference type="PROSITE" id="PS51270">
    <property type="entry name" value="ZF_CTCHY"/>
    <property type="match status" value="1"/>
</dbReference>
<dbReference type="Pfam" id="PF05495">
    <property type="entry name" value="zf-CHY"/>
    <property type="match status" value="1"/>
</dbReference>
<dbReference type="InterPro" id="IPR017921">
    <property type="entry name" value="Znf_CTCHY"/>
</dbReference>
<feature type="compositionally biased region" description="Polar residues" evidence="1">
    <location>
        <begin position="276"/>
        <end position="292"/>
    </location>
</feature>
<dbReference type="InterPro" id="IPR013083">
    <property type="entry name" value="Znf_RING/FYVE/PHD"/>
</dbReference>
<dbReference type="Pfam" id="PF13639">
    <property type="entry name" value="zf-RING_2"/>
    <property type="match status" value="1"/>
</dbReference>
<evidence type="ECO:0000256" key="1">
    <source>
        <dbReference type="SAM" id="MobiDB-lite"/>
    </source>
</evidence>
<dbReference type="GO" id="GO:0061630">
    <property type="term" value="F:ubiquitin protein ligase activity"/>
    <property type="evidence" value="ECO:0007669"/>
    <property type="project" value="TreeGrafter"/>
</dbReference>
<name>A0A8J1Y9Q8_OWEFU</name>
<dbReference type="PANTHER" id="PTHR21319:SF53">
    <property type="entry name" value="RING FINGER AND CHY ZINC FINGER DOMAIN-CONTAINING PROTEIN 1"/>
    <property type="match status" value="1"/>
</dbReference>
<dbReference type="Gene3D" id="3.30.40.10">
    <property type="entry name" value="Zinc/RING finger domain, C3HC4 (zinc finger)"/>
    <property type="match status" value="1"/>
</dbReference>
<organism evidence="2 3">
    <name type="scientific">Owenia fusiformis</name>
    <name type="common">Polychaete worm</name>
    <dbReference type="NCBI Taxonomy" id="6347"/>
    <lineage>
        <taxon>Eukaryota</taxon>
        <taxon>Metazoa</taxon>
        <taxon>Spiralia</taxon>
        <taxon>Lophotrochozoa</taxon>
        <taxon>Annelida</taxon>
        <taxon>Polychaeta</taxon>
        <taxon>Sedentaria</taxon>
        <taxon>Canalipalpata</taxon>
        <taxon>Sabellida</taxon>
        <taxon>Oweniida</taxon>
        <taxon>Oweniidae</taxon>
        <taxon>Owenia</taxon>
    </lineage>
</organism>
<evidence type="ECO:0000313" key="2">
    <source>
        <dbReference type="EMBL" id="CAH1772445.1"/>
    </source>
</evidence>
<comment type="caution">
    <text evidence="2">The sequence shown here is derived from an EMBL/GenBank/DDBJ whole genome shotgun (WGS) entry which is preliminary data.</text>
</comment>
<dbReference type="SMART" id="SM00184">
    <property type="entry name" value="RING"/>
    <property type="match status" value="1"/>
</dbReference>
<dbReference type="Proteomes" id="UP000749559">
    <property type="component" value="Unassembled WGS sequence"/>
</dbReference>
<dbReference type="AlphaFoldDB" id="A0A8J1Y9Q8"/>
<dbReference type="GO" id="GO:0008270">
    <property type="term" value="F:zinc ion binding"/>
    <property type="evidence" value="ECO:0007669"/>
    <property type="project" value="InterPro"/>
</dbReference>
<keyword evidence="3" id="KW-1185">Reference proteome</keyword>
<dbReference type="PROSITE" id="PS51266">
    <property type="entry name" value="ZF_CHY"/>
    <property type="match status" value="1"/>
</dbReference>
<dbReference type="SUPFAM" id="SSF161245">
    <property type="entry name" value="Zinc hairpin stack"/>
    <property type="match status" value="1"/>
</dbReference>
<dbReference type="Gene3D" id="2.20.28.10">
    <property type="match status" value="1"/>
</dbReference>